<evidence type="ECO:0000313" key="2">
    <source>
        <dbReference type="Proteomes" id="UP000814128"/>
    </source>
</evidence>
<proteinExistence type="predicted"/>
<protein>
    <submittedName>
        <fullName evidence="1">Uncharacterized protein</fullName>
    </submittedName>
</protein>
<evidence type="ECO:0000313" key="1">
    <source>
        <dbReference type="EMBL" id="KAI0033357.1"/>
    </source>
</evidence>
<dbReference type="Proteomes" id="UP000814128">
    <property type="component" value="Unassembled WGS sequence"/>
</dbReference>
<gene>
    <name evidence="1" type="ORF">K488DRAFT_85037</name>
</gene>
<comment type="caution">
    <text evidence="1">The sequence shown here is derived from an EMBL/GenBank/DDBJ whole genome shotgun (WGS) entry which is preliminary data.</text>
</comment>
<accession>A0ACB8QNV3</accession>
<reference evidence="1" key="2">
    <citation type="journal article" date="2022" name="New Phytol.">
        <title>Evolutionary transition to the ectomycorrhizal habit in the genomes of a hyperdiverse lineage of mushroom-forming fungi.</title>
        <authorList>
            <person name="Looney B."/>
            <person name="Miyauchi S."/>
            <person name="Morin E."/>
            <person name="Drula E."/>
            <person name="Courty P.E."/>
            <person name="Kohler A."/>
            <person name="Kuo A."/>
            <person name="LaButti K."/>
            <person name="Pangilinan J."/>
            <person name="Lipzen A."/>
            <person name="Riley R."/>
            <person name="Andreopoulos W."/>
            <person name="He G."/>
            <person name="Johnson J."/>
            <person name="Nolan M."/>
            <person name="Tritt A."/>
            <person name="Barry K.W."/>
            <person name="Grigoriev I.V."/>
            <person name="Nagy L.G."/>
            <person name="Hibbett D."/>
            <person name="Henrissat B."/>
            <person name="Matheny P.B."/>
            <person name="Labbe J."/>
            <person name="Martin F.M."/>
        </authorList>
    </citation>
    <scope>NUCLEOTIDE SEQUENCE</scope>
    <source>
        <strain evidence="1">EC-137</strain>
    </source>
</reference>
<dbReference type="EMBL" id="MU273522">
    <property type="protein sequence ID" value="KAI0033357.1"/>
    <property type="molecule type" value="Genomic_DNA"/>
</dbReference>
<keyword evidence="2" id="KW-1185">Reference proteome</keyword>
<sequence length="345" mass="39020">MNLDQVDVVDVPTLIEKQSDVATDTLFHIQHARFQQLGGRVWDKCFSGITLPTYRTILDLEAEIRHFELEIPAALRYQTTQEERARPYLSFQNKIMSLELGAARFMLLAPFLFVHPVSNEELVCMKPDDRKLAEFHRHAKAVCLLFAKRQLALLQMFQAAAKDSFLTWPSLAVTAHMAAMMLVVAIIVQPDHPENDELDEWIVIAEDLFKVLKPYNALAPHALQYMEAIRRRSVVVRCVSRPPGPPQYGDCRGPSPEVTMNVMQRMERAIKILAQPVSSMADRLGYDTVLDPLWATLRPGVYASRFPGIESLGRSVDPQDLENFLDGCASVQSCMPPVLDECTRT</sequence>
<reference evidence="1" key="1">
    <citation type="submission" date="2021-02" db="EMBL/GenBank/DDBJ databases">
        <authorList>
            <consortium name="DOE Joint Genome Institute"/>
            <person name="Ahrendt S."/>
            <person name="Looney B.P."/>
            <person name="Miyauchi S."/>
            <person name="Morin E."/>
            <person name="Drula E."/>
            <person name="Courty P.E."/>
            <person name="Chicoki N."/>
            <person name="Fauchery L."/>
            <person name="Kohler A."/>
            <person name="Kuo A."/>
            <person name="Labutti K."/>
            <person name="Pangilinan J."/>
            <person name="Lipzen A."/>
            <person name="Riley R."/>
            <person name="Andreopoulos W."/>
            <person name="He G."/>
            <person name="Johnson J."/>
            <person name="Barry K.W."/>
            <person name="Grigoriev I.V."/>
            <person name="Nagy L."/>
            <person name="Hibbett D."/>
            <person name="Henrissat B."/>
            <person name="Matheny P.B."/>
            <person name="Labbe J."/>
            <person name="Martin F."/>
        </authorList>
    </citation>
    <scope>NUCLEOTIDE SEQUENCE</scope>
    <source>
        <strain evidence="1">EC-137</strain>
    </source>
</reference>
<name>A0ACB8QNV3_9AGAM</name>
<organism evidence="1 2">
    <name type="scientific">Vararia minispora EC-137</name>
    <dbReference type="NCBI Taxonomy" id="1314806"/>
    <lineage>
        <taxon>Eukaryota</taxon>
        <taxon>Fungi</taxon>
        <taxon>Dikarya</taxon>
        <taxon>Basidiomycota</taxon>
        <taxon>Agaricomycotina</taxon>
        <taxon>Agaricomycetes</taxon>
        <taxon>Russulales</taxon>
        <taxon>Lachnocladiaceae</taxon>
        <taxon>Vararia</taxon>
    </lineage>
</organism>